<accession>A0A255EJD6</accession>
<dbReference type="Pfam" id="PF01925">
    <property type="entry name" value="TauE"/>
    <property type="match status" value="1"/>
</dbReference>
<evidence type="ECO:0000256" key="2">
    <source>
        <dbReference type="ARBA" id="ARBA00009142"/>
    </source>
</evidence>
<feature type="transmembrane region" description="Helical" evidence="8">
    <location>
        <begin position="209"/>
        <end position="233"/>
    </location>
</feature>
<feature type="transmembrane region" description="Helical" evidence="8">
    <location>
        <begin position="6"/>
        <end position="29"/>
    </location>
</feature>
<reference evidence="9 10" key="1">
    <citation type="submission" date="2017-07" db="EMBL/GenBank/DDBJ databases">
        <title>Draft whole genome sequences of clinical Proprionibacteriaceae strains.</title>
        <authorList>
            <person name="Bernier A.-M."/>
            <person name="Bernard K."/>
            <person name="Domingo M.-C."/>
        </authorList>
    </citation>
    <scope>NUCLEOTIDE SEQUENCE [LARGE SCALE GENOMIC DNA]</scope>
    <source>
        <strain evidence="9 10">NML 160184</strain>
    </source>
</reference>
<feature type="transmembrane region" description="Helical" evidence="8">
    <location>
        <begin position="239"/>
        <end position="257"/>
    </location>
</feature>
<keyword evidence="7 8" id="KW-0472">Membrane</keyword>
<protein>
    <recommendedName>
        <fullName evidence="8">Probable membrane transporter protein</fullName>
    </recommendedName>
</protein>
<evidence type="ECO:0000256" key="4">
    <source>
        <dbReference type="ARBA" id="ARBA00022475"/>
    </source>
</evidence>
<feature type="transmembrane region" description="Helical" evidence="8">
    <location>
        <begin position="138"/>
        <end position="157"/>
    </location>
</feature>
<name>A0A255EJD6_9ACTN</name>
<gene>
    <name evidence="9" type="ORF">CGZ92_04665</name>
</gene>
<evidence type="ECO:0000313" key="10">
    <source>
        <dbReference type="Proteomes" id="UP000216533"/>
    </source>
</evidence>
<dbReference type="GO" id="GO:0005886">
    <property type="term" value="C:plasma membrane"/>
    <property type="evidence" value="ECO:0007669"/>
    <property type="project" value="UniProtKB-SubCell"/>
</dbReference>
<evidence type="ECO:0000256" key="5">
    <source>
        <dbReference type="ARBA" id="ARBA00022692"/>
    </source>
</evidence>
<feature type="transmembrane region" description="Helical" evidence="8">
    <location>
        <begin position="169"/>
        <end position="188"/>
    </location>
</feature>
<proteinExistence type="inferred from homology"/>
<feature type="transmembrane region" description="Helical" evidence="8">
    <location>
        <begin position="108"/>
        <end position="126"/>
    </location>
</feature>
<evidence type="ECO:0000256" key="6">
    <source>
        <dbReference type="ARBA" id="ARBA00022989"/>
    </source>
</evidence>
<comment type="similarity">
    <text evidence="2 8">Belongs to the 4-toluene sulfonate uptake permease (TSUP) (TC 2.A.102) family.</text>
</comment>
<keyword evidence="4 8" id="KW-1003">Cell membrane</keyword>
<keyword evidence="6 8" id="KW-1133">Transmembrane helix</keyword>
<dbReference type="InterPro" id="IPR002781">
    <property type="entry name" value="TM_pro_TauE-like"/>
</dbReference>
<keyword evidence="3" id="KW-0813">Transport</keyword>
<dbReference type="PANTHER" id="PTHR30269:SF0">
    <property type="entry name" value="MEMBRANE TRANSPORTER PROTEIN YFCA-RELATED"/>
    <property type="match status" value="1"/>
</dbReference>
<evidence type="ECO:0000256" key="1">
    <source>
        <dbReference type="ARBA" id="ARBA00004651"/>
    </source>
</evidence>
<dbReference type="AlphaFoldDB" id="A0A255EJD6"/>
<comment type="subcellular location">
    <subcellularLocation>
        <location evidence="1 8">Cell membrane</location>
        <topology evidence="1 8">Multi-pass membrane protein</topology>
    </subcellularLocation>
</comment>
<dbReference type="PANTHER" id="PTHR30269">
    <property type="entry name" value="TRANSMEMBRANE PROTEIN YFCA"/>
    <property type="match status" value="1"/>
</dbReference>
<dbReference type="Proteomes" id="UP000216533">
    <property type="component" value="Unassembled WGS sequence"/>
</dbReference>
<evidence type="ECO:0000256" key="3">
    <source>
        <dbReference type="ARBA" id="ARBA00022448"/>
    </source>
</evidence>
<sequence>MAELLAIGPLVVGGLVVVAFIAGWVDAVVGGGGLIQLPSLLIGLPAETTVAEISGTNKVSSAAGTLIATITYLRKVAVHWPLALALMAGSAIGSALGAQLVRFLPKDWFTPLVLVALLAVGTYTIRKPQMGLEHEPRHSRVTAAVIAGGIGLAVGLYDGFLGPGTGSFFVILIVAVLGYGFLQATVLAKLANLTTNIAAISVFAVHGQVLWLLGGMMALANLGGAFVGARMALKHGNGFVRRVFLVVIAVLSVKLAYDTVVLFF</sequence>
<evidence type="ECO:0000256" key="8">
    <source>
        <dbReference type="RuleBase" id="RU363041"/>
    </source>
</evidence>
<keyword evidence="5 8" id="KW-0812">Transmembrane</keyword>
<evidence type="ECO:0000256" key="7">
    <source>
        <dbReference type="ARBA" id="ARBA00023136"/>
    </source>
</evidence>
<evidence type="ECO:0000313" key="9">
    <source>
        <dbReference type="EMBL" id="OYN88243.1"/>
    </source>
</evidence>
<feature type="transmembrane region" description="Helical" evidence="8">
    <location>
        <begin position="82"/>
        <end position="102"/>
    </location>
</feature>
<comment type="caution">
    <text evidence="9">The sequence shown here is derived from an EMBL/GenBank/DDBJ whole genome shotgun (WGS) entry which is preliminary data.</text>
</comment>
<dbReference type="RefSeq" id="WP_094450228.1">
    <property type="nucleotide sequence ID" value="NZ_NMVI01000013.1"/>
</dbReference>
<dbReference type="InterPro" id="IPR052017">
    <property type="entry name" value="TSUP"/>
</dbReference>
<organism evidence="9 10">
    <name type="scientific">Parenemella sanctibonifatiensis</name>
    <dbReference type="NCBI Taxonomy" id="2016505"/>
    <lineage>
        <taxon>Bacteria</taxon>
        <taxon>Bacillati</taxon>
        <taxon>Actinomycetota</taxon>
        <taxon>Actinomycetes</taxon>
        <taxon>Propionibacteriales</taxon>
        <taxon>Propionibacteriaceae</taxon>
        <taxon>Parenemella</taxon>
    </lineage>
</organism>
<dbReference type="EMBL" id="NMVI01000013">
    <property type="protein sequence ID" value="OYN88243.1"/>
    <property type="molecule type" value="Genomic_DNA"/>
</dbReference>